<evidence type="ECO:0000259" key="7">
    <source>
        <dbReference type="PROSITE" id="PS50112"/>
    </source>
</evidence>
<dbReference type="SMART" id="SM00091">
    <property type="entry name" value="PAS"/>
    <property type="match status" value="3"/>
</dbReference>
<dbReference type="CDD" id="cd00082">
    <property type="entry name" value="HisKA"/>
    <property type="match status" value="1"/>
</dbReference>
<dbReference type="CDD" id="cd00075">
    <property type="entry name" value="HATPase"/>
    <property type="match status" value="1"/>
</dbReference>
<keyword evidence="3" id="KW-0597">Phosphoprotein</keyword>
<comment type="caution">
    <text evidence="9">The sequence shown here is derived from an EMBL/GenBank/DDBJ whole genome shotgun (WGS) entry which is preliminary data.</text>
</comment>
<keyword evidence="5" id="KW-0418">Kinase</keyword>
<dbReference type="Gene3D" id="1.10.287.130">
    <property type="match status" value="1"/>
</dbReference>
<reference evidence="10" key="1">
    <citation type="journal article" date="2019" name="Int. J. Syst. Evol. Microbiol.">
        <title>The Global Catalogue of Microorganisms (GCM) 10K type strain sequencing project: providing services to taxonomists for standard genome sequencing and annotation.</title>
        <authorList>
            <consortium name="The Broad Institute Genomics Platform"/>
            <consortium name="The Broad Institute Genome Sequencing Center for Infectious Disease"/>
            <person name="Wu L."/>
            <person name="Ma J."/>
        </authorList>
    </citation>
    <scope>NUCLEOTIDE SEQUENCE [LARGE SCALE GENOMIC DNA]</scope>
    <source>
        <strain evidence="10">KCTC 42217</strain>
    </source>
</reference>
<dbReference type="InterPro" id="IPR005467">
    <property type="entry name" value="His_kinase_dom"/>
</dbReference>
<dbReference type="Pfam" id="PF00512">
    <property type="entry name" value="HisKA"/>
    <property type="match status" value="1"/>
</dbReference>
<evidence type="ECO:0000256" key="4">
    <source>
        <dbReference type="ARBA" id="ARBA00022679"/>
    </source>
</evidence>
<evidence type="ECO:0000259" key="8">
    <source>
        <dbReference type="PROSITE" id="PS50113"/>
    </source>
</evidence>
<dbReference type="InterPro" id="IPR052162">
    <property type="entry name" value="Sensor_kinase/Photoreceptor"/>
</dbReference>
<dbReference type="SUPFAM" id="SSF47384">
    <property type="entry name" value="Homodimeric domain of signal transducing histidine kinase"/>
    <property type="match status" value="1"/>
</dbReference>
<proteinExistence type="predicted"/>
<feature type="domain" description="PAC" evidence="8">
    <location>
        <begin position="340"/>
        <end position="393"/>
    </location>
</feature>
<dbReference type="PROSITE" id="PS50113">
    <property type="entry name" value="PAC"/>
    <property type="match status" value="2"/>
</dbReference>
<dbReference type="SMART" id="SM00086">
    <property type="entry name" value="PAC"/>
    <property type="match status" value="2"/>
</dbReference>
<dbReference type="PROSITE" id="PS50112">
    <property type="entry name" value="PAS"/>
    <property type="match status" value="1"/>
</dbReference>
<dbReference type="CDD" id="cd00130">
    <property type="entry name" value="PAS"/>
    <property type="match status" value="1"/>
</dbReference>
<name>A0ABW4ZFS4_9SPHI</name>
<dbReference type="InterPro" id="IPR003594">
    <property type="entry name" value="HATPase_dom"/>
</dbReference>
<feature type="domain" description="PAS" evidence="7">
    <location>
        <begin position="267"/>
        <end position="337"/>
    </location>
</feature>
<dbReference type="EC" id="2.7.13.3" evidence="2"/>
<dbReference type="PROSITE" id="PS50109">
    <property type="entry name" value="HIS_KIN"/>
    <property type="match status" value="1"/>
</dbReference>
<evidence type="ECO:0000256" key="1">
    <source>
        <dbReference type="ARBA" id="ARBA00000085"/>
    </source>
</evidence>
<feature type="domain" description="PAC" evidence="8">
    <location>
        <begin position="211"/>
        <end position="266"/>
    </location>
</feature>
<dbReference type="EMBL" id="JBHUHZ010000001">
    <property type="protein sequence ID" value="MFD2160793.1"/>
    <property type="molecule type" value="Genomic_DNA"/>
</dbReference>
<gene>
    <name evidence="9" type="ORF">ACFSJU_00170</name>
</gene>
<organism evidence="9 10">
    <name type="scientific">Paradesertivirga mongoliensis</name>
    <dbReference type="NCBI Taxonomy" id="2100740"/>
    <lineage>
        <taxon>Bacteria</taxon>
        <taxon>Pseudomonadati</taxon>
        <taxon>Bacteroidota</taxon>
        <taxon>Sphingobacteriia</taxon>
        <taxon>Sphingobacteriales</taxon>
        <taxon>Sphingobacteriaceae</taxon>
        <taxon>Paradesertivirga</taxon>
    </lineage>
</organism>
<dbReference type="Pfam" id="PF08447">
    <property type="entry name" value="PAS_3"/>
    <property type="match status" value="1"/>
</dbReference>
<dbReference type="InterPro" id="IPR035965">
    <property type="entry name" value="PAS-like_dom_sf"/>
</dbReference>
<dbReference type="SMART" id="SM00387">
    <property type="entry name" value="HATPase_c"/>
    <property type="match status" value="1"/>
</dbReference>
<dbReference type="InterPro" id="IPR000700">
    <property type="entry name" value="PAS-assoc_C"/>
</dbReference>
<keyword evidence="4" id="KW-0808">Transferase</keyword>
<dbReference type="InterPro" id="IPR003661">
    <property type="entry name" value="HisK_dim/P_dom"/>
</dbReference>
<accession>A0ABW4ZFS4</accession>
<evidence type="ECO:0000313" key="10">
    <source>
        <dbReference type="Proteomes" id="UP001597387"/>
    </source>
</evidence>
<evidence type="ECO:0000256" key="2">
    <source>
        <dbReference type="ARBA" id="ARBA00012438"/>
    </source>
</evidence>
<evidence type="ECO:0000256" key="3">
    <source>
        <dbReference type="ARBA" id="ARBA00022553"/>
    </source>
</evidence>
<dbReference type="InterPro" id="IPR036890">
    <property type="entry name" value="HATPase_C_sf"/>
</dbReference>
<dbReference type="InterPro" id="IPR013655">
    <property type="entry name" value="PAS_fold_3"/>
</dbReference>
<dbReference type="PRINTS" id="PR00344">
    <property type="entry name" value="BCTRLSENSOR"/>
</dbReference>
<dbReference type="Proteomes" id="UP001597387">
    <property type="component" value="Unassembled WGS sequence"/>
</dbReference>
<dbReference type="NCBIfam" id="TIGR00229">
    <property type="entry name" value="sensory_box"/>
    <property type="match status" value="2"/>
</dbReference>
<keyword evidence="10" id="KW-1185">Reference proteome</keyword>
<comment type="catalytic activity">
    <reaction evidence="1">
        <text>ATP + protein L-histidine = ADP + protein N-phospho-L-histidine.</text>
        <dbReference type="EC" id="2.7.13.3"/>
    </reaction>
</comment>
<evidence type="ECO:0000256" key="5">
    <source>
        <dbReference type="ARBA" id="ARBA00022777"/>
    </source>
</evidence>
<sequence>MPLTTLFQSHLFDIFEASTDPIYVCSGENAVVEYANKATLNAWGKTSAVIGKPILEGVPELSGQAFPDLLSRVYRTGVPYHSENDRADLEVGGVLRTFYFKFTYQPLRNQEGAIWGVLCNATDVTELVNARKAVEDSQRDLRNMIAQAPVAICILKGSSLIVDIANEKMIELWGVSKSIIGKPLFDGLPEAKGQGFEQLLDDVLTTGNTFTALERPADLPRNGKIEQVFLNFVYEALKDSDGTIIGVMAIGVDVTQQVMARKRVEESERELRQIADSMPQMVWVTDAQGYHEYYNKRWYEFTCTTYDEVKGEGWADLFHPDDRLAAWEKWNHSLSTGDTYEVEYRLKNGSTGEYLWVLGRAVPIYNEENQIIRWFGTCTDINEQKQLQQQKDDFIGIASHELKTPLTTLKASLQFISRLIKRTPESEILTRFVDQSNKSIDKLGFLVDDLLNVTKLNEGQLSLNKEDVVLSKLMNDCCQHVRADNYIIKTVGDLDLSACIDPHRIDQVMVNLVNNAVKYAPESKEITISIEKTGEYAKVSVMDYGPGIPAEKKQHLFDRYYRVDSSGSQISGLGLGLFICKEIISRHGGQIAVDSEPGNGSTFWFTLPL</sequence>
<evidence type="ECO:0000259" key="6">
    <source>
        <dbReference type="PROSITE" id="PS50109"/>
    </source>
</evidence>
<dbReference type="RefSeq" id="WP_255902071.1">
    <property type="nucleotide sequence ID" value="NZ_JAFMZO010000002.1"/>
</dbReference>
<dbReference type="Pfam" id="PF02518">
    <property type="entry name" value="HATPase_c"/>
    <property type="match status" value="1"/>
</dbReference>
<dbReference type="SUPFAM" id="SSF55785">
    <property type="entry name" value="PYP-like sensor domain (PAS domain)"/>
    <property type="match status" value="3"/>
</dbReference>
<dbReference type="Gene3D" id="3.30.450.20">
    <property type="entry name" value="PAS domain"/>
    <property type="match status" value="3"/>
</dbReference>
<protein>
    <recommendedName>
        <fullName evidence="2">histidine kinase</fullName>
        <ecNumber evidence="2">2.7.13.3</ecNumber>
    </recommendedName>
</protein>
<dbReference type="InterPro" id="IPR000014">
    <property type="entry name" value="PAS"/>
</dbReference>
<dbReference type="Pfam" id="PF08448">
    <property type="entry name" value="PAS_4"/>
    <property type="match status" value="2"/>
</dbReference>
<dbReference type="SUPFAM" id="SSF55874">
    <property type="entry name" value="ATPase domain of HSP90 chaperone/DNA topoisomerase II/histidine kinase"/>
    <property type="match status" value="1"/>
</dbReference>
<evidence type="ECO:0000313" key="9">
    <source>
        <dbReference type="EMBL" id="MFD2160793.1"/>
    </source>
</evidence>
<dbReference type="InterPro" id="IPR036097">
    <property type="entry name" value="HisK_dim/P_sf"/>
</dbReference>
<dbReference type="InterPro" id="IPR004358">
    <property type="entry name" value="Sig_transdc_His_kin-like_C"/>
</dbReference>
<feature type="domain" description="Histidine kinase" evidence="6">
    <location>
        <begin position="397"/>
        <end position="609"/>
    </location>
</feature>
<dbReference type="PANTHER" id="PTHR43304:SF1">
    <property type="entry name" value="PAC DOMAIN-CONTAINING PROTEIN"/>
    <property type="match status" value="1"/>
</dbReference>
<dbReference type="PANTHER" id="PTHR43304">
    <property type="entry name" value="PHYTOCHROME-LIKE PROTEIN CPH1"/>
    <property type="match status" value="1"/>
</dbReference>
<dbReference type="Gene3D" id="3.30.565.10">
    <property type="entry name" value="Histidine kinase-like ATPase, C-terminal domain"/>
    <property type="match status" value="1"/>
</dbReference>
<dbReference type="InterPro" id="IPR001610">
    <property type="entry name" value="PAC"/>
</dbReference>
<dbReference type="InterPro" id="IPR013656">
    <property type="entry name" value="PAS_4"/>
</dbReference>
<dbReference type="SMART" id="SM00388">
    <property type="entry name" value="HisKA"/>
    <property type="match status" value="1"/>
</dbReference>